<dbReference type="GO" id="GO:0004185">
    <property type="term" value="F:serine-type carboxypeptidase activity"/>
    <property type="evidence" value="ECO:0007669"/>
    <property type="project" value="InterPro"/>
</dbReference>
<dbReference type="SMART" id="SM00743">
    <property type="entry name" value="Agenet"/>
    <property type="match status" value="6"/>
</dbReference>
<dbReference type="InterPro" id="IPR029058">
    <property type="entry name" value="AB_hydrolase_fold"/>
</dbReference>
<dbReference type="GO" id="GO:0006508">
    <property type="term" value="P:proteolysis"/>
    <property type="evidence" value="ECO:0007669"/>
    <property type="project" value="InterPro"/>
</dbReference>
<dbReference type="PANTHER" id="PTHR31917:SF147">
    <property type="entry name" value="AGENET DOMAIN-CONTAINING PROTEIN"/>
    <property type="match status" value="1"/>
</dbReference>
<dbReference type="Gene3D" id="6.10.250.940">
    <property type="match status" value="1"/>
</dbReference>
<organism evidence="7 8">
    <name type="scientific">Corchorus olitorius</name>
    <dbReference type="NCBI Taxonomy" id="93759"/>
    <lineage>
        <taxon>Eukaryota</taxon>
        <taxon>Viridiplantae</taxon>
        <taxon>Streptophyta</taxon>
        <taxon>Embryophyta</taxon>
        <taxon>Tracheophyta</taxon>
        <taxon>Spermatophyta</taxon>
        <taxon>Magnoliopsida</taxon>
        <taxon>eudicotyledons</taxon>
        <taxon>Gunneridae</taxon>
        <taxon>Pentapetalae</taxon>
        <taxon>rosids</taxon>
        <taxon>malvids</taxon>
        <taxon>Malvales</taxon>
        <taxon>Malvaceae</taxon>
        <taxon>Grewioideae</taxon>
        <taxon>Apeibeae</taxon>
        <taxon>Corchorus</taxon>
    </lineage>
</organism>
<dbReference type="PRINTS" id="PR00131">
    <property type="entry name" value="GLHYDRLASE1"/>
</dbReference>
<dbReference type="Pfam" id="PF00450">
    <property type="entry name" value="Peptidase_S10"/>
    <property type="match status" value="2"/>
</dbReference>
<feature type="active site" description="Nucleophile" evidence="3">
    <location>
        <position position="444"/>
    </location>
</feature>
<feature type="region of interest" description="Disordered" evidence="4">
    <location>
        <begin position="90"/>
        <end position="129"/>
    </location>
</feature>
<comment type="caution">
    <text evidence="7">The sequence shown here is derived from an EMBL/GenBank/DDBJ whole genome shotgun (WGS) entry which is preliminary data.</text>
</comment>
<dbReference type="InterPro" id="IPR014002">
    <property type="entry name" value="Agenet_dom_plant"/>
</dbReference>
<feature type="domain" description="Agenet" evidence="6">
    <location>
        <begin position="1344"/>
        <end position="1400"/>
    </location>
</feature>
<dbReference type="InterPro" id="IPR008395">
    <property type="entry name" value="Agenet-like_dom"/>
</dbReference>
<feature type="transmembrane region" description="Helical" evidence="5">
    <location>
        <begin position="6"/>
        <end position="29"/>
    </location>
</feature>
<evidence type="ECO:0000313" key="8">
    <source>
        <dbReference type="Proteomes" id="UP000187203"/>
    </source>
</evidence>
<feature type="domain" description="Agenet" evidence="6">
    <location>
        <begin position="1011"/>
        <end position="1074"/>
    </location>
</feature>
<feature type="domain" description="Agenet" evidence="6">
    <location>
        <begin position="1183"/>
        <end position="1239"/>
    </location>
</feature>
<comment type="similarity">
    <text evidence="1">Belongs to the peptidase S10 family.</text>
</comment>
<keyword evidence="8" id="KW-1185">Reference proteome</keyword>
<dbReference type="InterPro" id="IPR001563">
    <property type="entry name" value="Peptidase_S10"/>
</dbReference>
<dbReference type="SUPFAM" id="SSF51445">
    <property type="entry name" value="(Trans)glycosidases"/>
    <property type="match status" value="1"/>
</dbReference>
<dbReference type="CDD" id="cd20406">
    <property type="entry name" value="Tudor_Agenet_AtDUF_rpt2_4"/>
    <property type="match status" value="3"/>
</dbReference>
<keyword evidence="7" id="KW-0378">Hydrolase</keyword>
<evidence type="ECO:0000259" key="6">
    <source>
        <dbReference type="SMART" id="SM00743"/>
    </source>
</evidence>
<reference evidence="8" key="1">
    <citation type="submission" date="2013-09" db="EMBL/GenBank/DDBJ databases">
        <title>Corchorus olitorius genome sequencing.</title>
        <authorList>
            <person name="Alam M."/>
            <person name="Haque M.S."/>
            <person name="Islam M.S."/>
            <person name="Emdad E.M."/>
            <person name="Islam M.M."/>
            <person name="Ahmed B."/>
            <person name="Halim A."/>
            <person name="Hossen Q.M.M."/>
            <person name="Hossain M.Z."/>
            <person name="Ahmed R."/>
            <person name="Khan M.M."/>
            <person name="Islam R."/>
            <person name="Rashid M.M."/>
            <person name="Khan S.A."/>
            <person name="Rahman M.S."/>
            <person name="Alam M."/>
            <person name="Yahiya A.S."/>
            <person name="Khan M.S."/>
            <person name="Azam M.S."/>
            <person name="Haque T."/>
            <person name="Lashkar M.Z.H."/>
            <person name="Akhand A.I."/>
            <person name="Morshed G."/>
            <person name="Roy S."/>
            <person name="Uddin K.S."/>
            <person name="Rabeya T."/>
            <person name="Hossain A.S."/>
            <person name="Chowdhury A."/>
            <person name="Snigdha A.R."/>
            <person name="Mortoza M.S."/>
            <person name="Matin S.A."/>
            <person name="Hoque S.M.E."/>
            <person name="Islam M.K."/>
            <person name="Roy D.K."/>
            <person name="Haider R."/>
            <person name="Moosa M.M."/>
            <person name="Elias S.M."/>
            <person name="Hasan A.M."/>
            <person name="Jahan S."/>
            <person name="Shafiuddin M."/>
            <person name="Mahmood N."/>
            <person name="Shommy N.S."/>
        </authorList>
    </citation>
    <scope>NUCLEOTIDE SEQUENCE [LARGE SCALE GENOMIC DNA]</scope>
    <source>
        <strain evidence="8">cv. O-4</strain>
    </source>
</reference>
<dbReference type="STRING" id="93759.A0A1R3GKC6"/>
<evidence type="ECO:0000256" key="3">
    <source>
        <dbReference type="PROSITE-ProRule" id="PRU10055"/>
    </source>
</evidence>
<evidence type="ECO:0000256" key="4">
    <source>
        <dbReference type="SAM" id="MobiDB-lite"/>
    </source>
</evidence>
<dbReference type="InterPro" id="IPR017853">
    <property type="entry name" value="GH"/>
</dbReference>
<dbReference type="PANTHER" id="PTHR31917">
    <property type="entry name" value="AGENET DOMAIN-CONTAINING PROTEIN-RELATED"/>
    <property type="match status" value="1"/>
</dbReference>
<dbReference type="GO" id="GO:0005975">
    <property type="term" value="P:carbohydrate metabolic process"/>
    <property type="evidence" value="ECO:0007669"/>
    <property type="project" value="InterPro"/>
</dbReference>
<feature type="domain" description="Agenet" evidence="6">
    <location>
        <begin position="1113"/>
        <end position="1180"/>
    </location>
</feature>
<gene>
    <name evidence="7" type="ORF">COLO4_34565</name>
</gene>
<dbReference type="PROSITE" id="PS00572">
    <property type="entry name" value="GLYCOSYL_HYDROL_F1_1"/>
    <property type="match status" value="1"/>
</dbReference>
<dbReference type="EMBL" id="AWUE01022413">
    <property type="protein sequence ID" value="OMO58499.1"/>
    <property type="molecule type" value="Genomic_DNA"/>
</dbReference>
<keyword evidence="5" id="KW-0812">Transmembrane</keyword>
<dbReference type="Gene3D" id="2.30.30.140">
    <property type="match status" value="1"/>
</dbReference>
<dbReference type="InterPro" id="IPR001360">
    <property type="entry name" value="Glyco_hydro_1"/>
</dbReference>
<keyword evidence="5" id="KW-1133">Transmembrane helix</keyword>
<proteinExistence type="inferred from homology"/>
<dbReference type="SUPFAM" id="SSF53474">
    <property type="entry name" value="alpha/beta-Hydrolases"/>
    <property type="match status" value="1"/>
</dbReference>
<evidence type="ECO:0000313" key="7">
    <source>
        <dbReference type="EMBL" id="OMO58499.1"/>
    </source>
</evidence>
<feature type="domain" description="Agenet" evidence="6">
    <location>
        <begin position="939"/>
        <end position="1009"/>
    </location>
</feature>
<dbReference type="Proteomes" id="UP000187203">
    <property type="component" value="Unassembled WGS sequence"/>
</dbReference>
<evidence type="ECO:0000256" key="5">
    <source>
        <dbReference type="SAM" id="Phobius"/>
    </source>
</evidence>
<dbReference type="Gene3D" id="3.40.50.1820">
    <property type="entry name" value="alpha/beta hydrolase"/>
    <property type="match status" value="2"/>
</dbReference>
<dbReference type="CDD" id="cd20405">
    <property type="entry name" value="Tudor_Agenet_AtDUF_rpt1_3"/>
    <property type="match status" value="2"/>
</dbReference>
<evidence type="ECO:0000256" key="1">
    <source>
        <dbReference type="ARBA" id="ARBA00009431"/>
    </source>
</evidence>
<dbReference type="Pfam" id="PF05641">
    <property type="entry name" value="Agenet"/>
    <property type="match status" value="3"/>
</dbReference>
<comment type="similarity">
    <text evidence="2">Belongs to the glycosyl hydrolase 1 family.</text>
</comment>
<protein>
    <submittedName>
        <fullName evidence="7">Glycoside hydrolase, family 1</fullName>
    </submittedName>
</protein>
<evidence type="ECO:0000256" key="2">
    <source>
        <dbReference type="ARBA" id="ARBA00010838"/>
    </source>
</evidence>
<accession>A0A1R3GKC6</accession>
<name>A0A1R3GKC6_9ROSI</name>
<keyword evidence="5" id="KW-0472">Membrane</keyword>
<dbReference type="GO" id="GO:0004553">
    <property type="term" value="F:hydrolase activity, hydrolyzing O-glycosyl compounds"/>
    <property type="evidence" value="ECO:0007669"/>
    <property type="project" value="InterPro"/>
</dbReference>
<dbReference type="OrthoDB" id="65569at2759"/>
<sequence length="1434" mass="163551">MAVTALFLSATKLAGIIMTLSIAANAFSFSRYRKKNLRRFKSPIDESSDTLADFNVHGEGGNEFFFGLATAPAHVEDRLHDAWLEFAEENPCHKSESGDEPPQADAVIGASTADGTSHPALPNKKAKNKKPLKVAMEAMVRGLHKFIELHGTMFLTRKPCYVMEERLRFWSDPDTELKLAKDTGISIFRMGIDWSRIMPQEPVNGLKDAVNYAALERYKWIISRVRSYGMKVMLTLFHHSLPPWAGDYGGWKLEKTVDYFVDFTKLVVNSVSDMVDYWITFNEPHVFCMLTYCAGAWPGGHPDMLEAATSALPTGVFKQAMHWMAIAHLKAYDYIHEQSCLSNKVGVAHHVSFMRPYGLFDVAAVTLANSLSIFPFVDSICDKLDYIGINYYGQEVVCGAGLKLVETDEYSESGRGVYPDGLFRMLIQFHERYKHLKLPFIITENGVSDETDVIRRPYLLEHLLAIYAAMIKGVPVLGYLFWTISDNWEWADGYGPKFGLVAVDRANDLARIPRPSYHLFSKVVKTGKVTREDRETAWNELQKAAEEKQTRPFYRAVNKYGLMYAGGLDKPIQRPYIERDWRFGHYEMEASGTGTYLRAQECDRVMNLPGQPSTPSISQFSGYITVNEEHGRALFYWFFEAQSQPSQKPLLLWLNGGPGCSSIAYGAASELGPLRVGKNGEALHFNQYSWNKVANLLFIESPVGVGFSYTNTSSDLTNFDDAFVGHYVPQLAELVFDRNKDGTKYPFINLKGFIVGNPITNEWHDYTGIVDYAWSHSVIPDQLYHEIKQVCDFKPSVWSDHCNYLVGQLFGNYSDIDIYDIYAPKCVSNRTSSSSTVSKYLTSSNGLGRMRIRGGYDPCYSDNAEDYFNRADVQASLHADTRGGKYQSCSGDTDGRVPVISSRYCVEALKLPLKSPWRSWFHNHQVQTAVQYCRRPSQGQLSKGDQVEVKRSNGAYYTATVLRSPSPCQKNMVFVEFQAGYEDDEVEGSKPFRGYVDLSHVRPLPPLELNRCFKHGDSVDAYWENGWRKGVVKEILENSKYVVCFNGDGDLVAKQEEECEIEQYNLRLHREWDDGSWVPPLTEPAKPYYTKNVDKSRKVKVKIVFGKRPAANNTFRKGDEVEVTSEEEGFRGSWFTAVVVEYIENGKYIVEYLTLRTEQDSPLREEAEERHVRPRPPELLSSATFHLHEAVDAYYNDGWWVGKISRVLNESKYAVYFSQSNEELEFDHSNLRIHQDWMNGKWTIASEEKSQPVVSNSIKLPYKMDVKGKRPPEKFPIGMQVEVKSDEQGYEGSWFSAVIVDSLGNDRYLVEYQTLKTEDQDALLREEAYASYIRPRPPQFQHAYPYKLLESVDAWYNDGWWTGRVVRVLTGSRYSVYFWTSNEELEFDHADLRPHLEWIDGKWVASTVRLADMGCKLKCGETWNHFEPVIGCTN</sequence>
<dbReference type="InterPro" id="IPR018120">
    <property type="entry name" value="Glyco_hydro_1_AS"/>
</dbReference>
<dbReference type="Gene3D" id="3.20.20.80">
    <property type="entry name" value="Glycosidases"/>
    <property type="match status" value="1"/>
</dbReference>
<dbReference type="Pfam" id="PF00232">
    <property type="entry name" value="Glyco_hydro_1"/>
    <property type="match status" value="2"/>
</dbReference>
<feature type="domain" description="Agenet" evidence="6">
    <location>
        <begin position="1273"/>
        <end position="1341"/>
    </location>
</feature>